<dbReference type="SMART" id="SM00225">
    <property type="entry name" value="BTB"/>
    <property type="match status" value="1"/>
</dbReference>
<organism evidence="4 5">
    <name type="scientific">Clarias magur</name>
    <name type="common">Asian catfish</name>
    <name type="synonym">Macropteronotus magur</name>
    <dbReference type="NCBI Taxonomy" id="1594786"/>
    <lineage>
        <taxon>Eukaryota</taxon>
        <taxon>Metazoa</taxon>
        <taxon>Chordata</taxon>
        <taxon>Craniata</taxon>
        <taxon>Vertebrata</taxon>
        <taxon>Euteleostomi</taxon>
        <taxon>Actinopterygii</taxon>
        <taxon>Neopterygii</taxon>
        <taxon>Teleostei</taxon>
        <taxon>Ostariophysi</taxon>
        <taxon>Siluriformes</taxon>
        <taxon>Clariidae</taxon>
        <taxon>Clarias</taxon>
    </lineage>
</organism>
<protein>
    <submittedName>
        <fullName evidence="4">Kelch-like protein 33</fullName>
    </submittedName>
</protein>
<gene>
    <name evidence="4" type="ORF">DAT39_011525</name>
</gene>
<dbReference type="Gene3D" id="2.120.10.80">
    <property type="entry name" value="Kelch-type beta propeller"/>
    <property type="match status" value="1"/>
</dbReference>
<comment type="caution">
    <text evidence="4">The sequence shown here is derived from an EMBL/GenBank/DDBJ whole genome shotgun (WGS) entry which is preliminary data.</text>
</comment>
<dbReference type="PROSITE" id="PS50097">
    <property type="entry name" value="BTB"/>
    <property type="match status" value="1"/>
</dbReference>
<evidence type="ECO:0000313" key="5">
    <source>
        <dbReference type="Proteomes" id="UP000727407"/>
    </source>
</evidence>
<keyword evidence="1" id="KW-0880">Kelch repeat</keyword>
<dbReference type="Pfam" id="PF01344">
    <property type="entry name" value="Kelch_1"/>
    <property type="match status" value="2"/>
</dbReference>
<dbReference type="InterPro" id="IPR006652">
    <property type="entry name" value="Kelch_1"/>
</dbReference>
<dbReference type="FunFam" id="1.25.40.420:FF:000001">
    <property type="entry name" value="Kelch-like family member 12"/>
    <property type="match status" value="1"/>
</dbReference>
<feature type="domain" description="BTB" evidence="3">
    <location>
        <begin position="57"/>
        <end position="125"/>
    </location>
</feature>
<dbReference type="Pfam" id="PF07707">
    <property type="entry name" value="BACK"/>
    <property type="match status" value="1"/>
</dbReference>
<reference evidence="4" key="1">
    <citation type="submission" date="2020-07" db="EMBL/GenBank/DDBJ databases">
        <title>Clarias magur genome sequencing, assembly and annotation.</title>
        <authorList>
            <person name="Kushwaha B."/>
            <person name="Kumar R."/>
            <person name="Das P."/>
            <person name="Joshi C.G."/>
            <person name="Kumar D."/>
            <person name="Nagpure N.S."/>
            <person name="Pandey M."/>
            <person name="Agarwal S."/>
            <person name="Srivastava S."/>
            <person name="Singh M."/>
            <person name="Sahoo L."/>
            <person name="Jayasankar P."/>
            <person name="Meher P.K."/>
            <person name="Koringa P.G."/>
            <person name="Iquebal M.A."/>
            <person name="Das S.P."/>
            <person name="Bit A."/>
            <person name="Patnaik S."/>
            <person name="Patel N."/>
            <person name="Shah T.M."/>
            <person name="Hinsu A."/>
            <person name="Jena J.K."/>
        </authorList>
    </citation>
    <scope>NUCLEOTIDE SEQUENCE</scope>
    <source>
        <strain evidence="4">CIFAMagur01</strain>
        <tissue evidence="4">Testis</tissue>
    </source>
</reference>
<dbReference type="AlphaFoldDB" id="A0A8J4UG04"/>
<dbReference type="EMBL" id="QNUK01000188">
    <property type="protein sequence ID" value="KAF5898764.1"/>
    <property type="molecule type" value="Genomic_DNA"/>
</dbReference>
<dbReference type="InterPro" id="IPR011333">
    <property type="entry name" value="SKP1/BTB/POZ_sf"/>
</dbReference>
<dbReference type="PANTHER" id="PTHR45632">
    <property type="entry name" value="LD33804P"/>
    <property type="match status" value="1"/>
</dbReference>
<evidence type="ECO:0000256" key="2">
    <source>
        <dbReference type="ARBA" id="ARBA00022737"/>
    </source>
</evidence>
<dbReference type="SUPFAM" id="SSF117281">
    <property type="entry name" value="Kelch motif"/>
    <property type="match status" value="1"/>
</dbReference>
<dbReference type="Proteomes" id="UP000727407">
    <property type="component" value="Unassembled WGS sequence"/>
</dbReference>
<dbReference type="Pfam" id="PF21536">
    <property type="entry name" value="BTB_KLHL33"/>
    <property type="match status" value="1"/>
</dbReference>
<dbReference type="OrthoDB" id="45365at2759"/>
<dbReference type="InterPro" id="IPR011705">
    <property type="entry name" value="BACK"/>
</dbReference>
<dbReference type="InterPro" id="IPR015915">
    <property type="entry name" value="Kelch-typ_b-propeller"/>
</dbReference>
<evidence type="ECO:0000313" key="4">
    <source>
        <dbReference type="EMBL" id="KAF5898764.1"/>
    </source>
</evidence>
<dbReference type="SUPFAM" id="SSF54695">
    <property type="entry name" value="POZ domain"/>
    <property type="match status" value="1"/>
</dbReference>
<proteinExistence type="predicted"/>
<dbReference type="Gene3D" id="1.25.40.420">
    <property type="match status" value="1"/>
</dbReference>
<sequence>MNYTEARDSEEIVMACRCLGVNRLAEVCKAEIPPTGMPEREQSLQVIRTLWERRIGCDVIMEVDSGERFPAHRIILAAAGDYFRALFCSGLRESIEEVVCLHCMSSWVLESLLEFMYSGKLKLGWQNIWNLTEASVQFQLQGAQTLCSDFLHDHMNDASCLETLFLAETYGLQHLGRAAEEYTLAHFQQVSERENFKYLTWTLLERLLETDELCVDSEVVVFRALMNWVEEDKENKLANLPRLLQRVRFPLMSLQELEEVATCRLLCRNAEGRETLQIVRKLLEGNLGTIGCKPRTPNQVLVLVGGDSVNDNFERREPNCSLWFAQSFLKGEGLIRTIEWEPLAQLPEPPRLRHCVCVLNNILYILGGRKYYGKLDILKSVVRFIPAESKWECLPDMRSARDYFAAVCLRGTVLVLGGNHDDTNYLDSVEYYTPEDNTW</sequence>
<dbReference type="InterPro" id="IPR000210">
    <property type="entry name" value="BTB/POZ_dom"/>
</dbReference>
<evidence type="ECO:0000259" key="3">
    <source>
        <dbReference type="PROSITE" id="PS50097"/>
    </source>
</evidence>
<evidence type="ECO:0000256" key="1">
    <source>
        <dbReference type="ARBA" id="ARBA00022441"/>
    </source>
</evidence>
<dbReference type="Gene3D" id="3.30.710.10">
    <property type="entry name" value="Potassium Channel Kv1.1, Chain A"/>
    <property type="match status" value="1"/>
</dbReference>
<keyword evidence="2" id="KW-0677">Repeat</keyword>
<feature type="non-terminal residue" evidence="4">
    <location>
        <position position="439"/>
    </location>
</feature>
<dbReference type="PANTHER" id="PTHR45632:SF14">
    <property type="entry name" value="KELCH-LIKE PROTEIN 33"/>
    <property type="match status" value="1"/>
</dbReference>
<dbReference type="SMART" id="SM00875">
    <property type="entry name" value="BACK"/>
    <property type="match status" value="1"/>
</dbReference>
<name>A0A8J4UG04_CLAMG</name>
<accession>A0A8J4UG04</accession>
<keyword evidence="5" id="KW-1185">Reference proteome</keyword>